<dbReference type="AlphaFoldDB" id="A0A183BXF4"/>
<keyword evidence="2" id="KW-0732">Signal</keyword>
<protein>
    <submittedName>
        <fullName evidence="4">Uncharacterized protein</fullName>
    </submittedName>
</protein>
<feature type="chain" id="PRO_5008146778" evidence="2">
    <location>
        <begin position="19"/>
        <end position="177"/>
    </location>
</feature>
<organism evidence="3 4">
    <name type="scientific">Globodera pallida</name>
    <name type="common">Potato cyst nematode worm</name>
    <name type="synonym">Heterodera pallida</name>
    <dbReference type="NCBI Taxonomy" id="36090"/>
    <lineage>
        <taxon>Eukaryota</taxon>
        <taxon>Metazoa</taxon>
        <taxon>Ecdysozoa</taxon>
        <taxon>Nematoda</taxon>
        <taxon>Chromadorea</taxon>
        <taxon>Rhabditida</taxon>
        <taxon>Tylenchina</taxon>
        <taxon>Tylenchomorpha</taxon>
        <taxon>Tylenchoidea</taxon>
        <taxon>Heteroderidae</taxon>
        <taxon>Heteroderinae</taxon>
        <taxon>Globodera</taxon>
    </lineage>
</organism>
<accession>A0A183BXF4</accession>
<feature type="region of interest" description="Disordered" evidence="1">
    <location>
        <begin position="113"/>
        <end position="142"/>
    </location>
</feature>
<reference evidence="3" key="1">
    <citation type="submission" date="2013-12" db="EMBL/GenBank/DDBJ databases">
        <authorList>
            <person name="Aslett M."/>
        </authorList>
    </citation>
    <scope>NUCLEOTIDE SEQUENCE [LARGE SCALE GENOMIC DNA]</scope>
    <source>
        <strain evidence="3">Lindley</strain>
    </source>
</reference>
<feature type="signal peptide" evidence="2">
    <location>
        <begin position="1"/>
        <end position="18"/>
    </location>
</feature>
<reference evidence="3" key="2">
    <citation type="submission" date="2014-05" db="EMBL/GenBank/DDBJ databases">
        <title>The genome and life-stage specific transcriptomes of Globodera pallida elucidate key aspects of plant parasitism by a cyst nematode.</title>
        <authorList>
            <person name="Cotton J.A."/>
            <person name="Lilley C.J."/>
            <person name="Jones L.M."/>
            <person name="Kikuchi T."/>
            <person name="Reid A.J."/>
            <person name="Thorpe P."/>
            <person name="Tsai I.J."/>
            <person name="Beasley H."/>
            <person name="Blok V."/>
            <person name="Cock P.J.A."/>
            <person name="Van den Akker S.E."/>
            <person name="Holroyd N."/>
            <person name="Hunt M."/>
            <person name="Mantelin S."/>
            <person name="Naghra H."/>
            <person name="Pain A."/>
            <person name="Palomares-Rius J.E."/>
            <person name="Zarowiecki M."/>
            <person name="Berriman M."/>
            <person name="Jones J.T."/>
            <person name="Urwin P.E."/>
        </authorList>
    </citation>
    <scope>NUCLEOTIDE SEQUENCE [LARGE SCALE GENOMIC DNA]</scope>
    <source>
        <strain evidence="3">Lindley</strain>
    </source>
</reference>
<reference evidence="4" key="3">
    <citation type="submission" date="2016-06" db="UniProtKB">
        <authorList>
            <consortium name="WormBaseParasite"/>
        </authorList>
    </citation>
    <scope>IDENTIFICATION</scope>
</reference>
<evidence type="ECO:0000256" key="1">
    <source>
        <dbReference type="SAM" id="MobiDB-lite"/>
    </source>
</evidence>
<keyword evidence="3" id="KW-1185">Reference proteome</keyword>
<evidence type="ECO:0000313" key="4">
    <source>
        <dbReference type="WBParaSite" id="GPLIN_000529300"/>
    </source>
</evidence>
<feature type="compositionally biased region" description="Gly residues" evidence="1">
    <location>
        <begin position="125"/>
        <end position="141"/>
    </location>
</feature>
<name>A0A183BXF4_GLOPA</name>
<proteinExistence type="predicted"/>
<dbReference type="Proteomes" id="UP000050741">
    <property type="component" value="Unassembled WGS sequence"/>
</dbReference>
<sequence>MQIFMLFLFTLIIPCAFCGANGNEKPIKNGEKKSQEAGPPMVKGSNFLKTAAVGVLALGGGIGLANGTQPAASSGAIFNNNLTAVANQSLFNAPGYEATPPINPYVEYKQPDEYSQSTNEHRQLRGGGGGHGGGGESGGGRTIPYVAGAGAHGHRTSNGQKLETPFSAIFKPFKAGD</sequence>
<evidence type="ECO:0000313" key="3">
    <source>
        <dbReference type="Proteomes" id="UP000050741"/>
    </source>
</evidence>
<evidence type="ECO:0000256" key="2">
    <source>
        <dbReference type="SAM" id="SignalP"/>
    </source>
</evidence>
<dbReference type="WBParaSite" id="GPLIN_000529300">
    <property type="protein sequence ID" value="GPLIN_000529300"/>
    <property type="gene ID" value="GPLIN_000529300"/>
</dbReference>